<dbReference type="EMBL" id="LDPG01000007">
    <property type="protein sequence ID" value="KLV18431.1"/>
    <property type="molecule type" value="Genomic_DNA"/>
</dbReference>
<proteinExistence type="predicted"/>
<gene>
    <name evidence="2" type="ORF">ABW01_13745</name>
</gene>
<accession>A0A0J1HXL3</accession>
<keyword evidence="1" id="KW-1133">Transmembrane helix</keyword>
<evidence type="ECO:0000313" key="3">
    <source>
        <dbReference type="Proteomes" id="UP000035904"/>
    </source>
</evidence>
<reference evidence="2 3" key="1">
    <citation type="submission" date="2015-05" db="EMBL/GenBank/DDBJ databases">
        <title>Whole genome sequence and identification of bacterial endophytes from Costus igneus.</title>
        <authorList>
            <person name="Lee Y.P."/>
            <person name="Gan H.M."/>
            <person name="Eng W."/>
            <person name="Wheatley M.S."/>
            <person name="Caraballo A."/>
            <person name="Polter S."/>
            <person name="Savka M.A."/>
            <person name="Hudson A.O."/>
        </authorList>
    </citation>
    <scope>NUCLEOTIDE SEQUENCE [LARGE SCALE GENOMIC DNA]</scope>
    <source>
        <strain evidence="2 3">RIT375</strain>
    </source>
</reference>
<dbReference type="PATRIC" id="fig|1392.242.peg.5789"/>
<feature type="transmembrane region" description="Helical" evidence="1">
    <location>
        <begin position="18"/>
        <end position="36"/>
    </location>
</feature>
<comment type="caution">
    <text evidence="2">The sequence shown here is derived from an EMBL/GenBank/DDBJ whole genome shotgun (WGS) entry which is preliminary data.</text>
</comment>
<keyword evidence="1" id="KW-0812">Transmembrane</keyword>
<feature type="transmembrane region" description="Helical" evidence="1">
    <location>
        <begin position="42"/>
        <end position="63"/>
    </location>
</feature>
<sequence>MIQNSKTLHLFQMIRRRLFYTAFFSLVMSYIAKFLFTSSSLIDLFFILVFLLTFTVALAIKVYTSVAVHKWFMSGIKLSEHIGLQKLLLIPSTYYGKKVIEVHLKPLDLSDGFENFSKEKKEIMGLLYVELEDDFKKIAEWSNGEPLVTTTHLSLMNIWKKTSRNHFLIEPIDLYDPYVKMGNLEWVVASFSLTGKPSLKVPNKWYSYEFKRNEELICEKSSC</sequence>
<dbReference type="AlphaFoldDB" id="A0A0J1HXL3"/>
<keyword evidence="1" id="KW-0472">Membrane</keyword>
<evidence type="ECO:0000256" key="1">
    <source>
        <dbReference type="SAM" id="Phobius"/>
    </source>
</evidence>
<organism evidence="2 3">
    <name type="scientific">Bacillus anthracis</name>
    <name type="common">anthrax bacterium</name>
    <dbReference type="NCBI Taxonomy" id="1392"/>
    <lineage>
        <taxon>Bacteria</taxon>
        <taxon>Bacillati</taxon>
        <taxon>Bacillota</taxon>
        <taxon>Bacilli</taxon>
        <taxon>Bacillales</taxon>
        <taxon>Bacillaceae</taxon>
        <taxon>Bacillus</taxon>
        <taxon>Bacillus cereus group</taxon>
    </lineage>
</organism>
<dbReference type="Proteomes" id="UP000035904">
    <property type="component" value="Unassembled WGS sequence"/>
</dbReference>
<dbReference type="RefSeq" id="WP_016121736.1">
    <property type="nucleotide sequence ID" value="NZ_LDPG01000007.1"/>
</dbReference>
<name>A0A0J1HXL3_BACAN</name>
<evidence type="ECO:0000313" key="2">
    <source>
        <dbReference type="EMBL" id="KLV18431.1"/>
    </source>
</evidence>
<protein>
    <submittedName>
        <fullName evidence="2">Uncharacterized protein</fullName>
    </submittedName>
</protein>